<protein>
    <submittedName>
        <fullName evidence="2">Uncharacterized protein</fullName>
    </submittedName>
</protein>
<gene>
    <name evidence="2" type="ORF">FJY68_04730</name>
</gene>
<reference evidence="2" key="1">
    <citation type="submission" date="2019-03" db="EMBL/GenBank/DDBJ databases">
        <title>Lake Tanganyika Metagenome-Assembled Genomes (MAGs).</title>
        <authorList>
            <person name="Tran P."/>
        </authorList>
    </citation>
    <scope>NUCLEOTIDE SEQUENCE</scope>
    <source>
        <strain evidence="2">K_DeepCast_150m_m2_040</strain>
    </source>
</reference>
<comment type="caution">
    <text evidence="2">The sequence shown here is derived from an EMBL/GenBank/DDBJ whole genome shotgun (WGS) entry which is preliminary data.</text>
</comment>
<proteinExistence type="predicted"/>
<evidence type="ECO:0000256" key="1">
    <source>
        <dbReference type="SAM" id="MobiDB-lite"/>
    </source>
</evidence>
<accession>A0A937XF11</accession>
<feature type="region of interest" description="Disordered" evidence="1">
    <location>
        <begin position="317"/>
        <end position="338"/>
    </location>
</feature>
<organism evidence="2 3">
    <name type="scientific">candidate division WOR-3 bacterium</name>
    <dbReference type="NCBI Taxonomy" id="2052148"/>
    <lineage>
        <taxon>Bacteria</taxon>
        <taxon>Bacteria division WOR-3</taxon>
    </lineage>
</organism>
<dbReference type="EMBL" id="VGIR01000020">
    <property type="protein sequence ID" value="MBM3331144.1"/>
    <property type="molecule type" value="Genomic_DNA"/>
</dbReference>
<name>A0A937XF11_UNCW3</name>
<dbReference type="Proteomes" id="UP000779900">
    <property type="component" value="Unassembled WGS sequence"/>
</dbReference>
<dbReference type="AlphaFoldDB" id="A0A937XF11"/>
<evidence type="ECO:0000313" key="3">
    <source>
        <dbReference type="Proteomes" id="UP000779900"/>
    </source>
</evidence>
<sequence>MTEGGWTMFATGLMLAMQLAAAIPSVTVMEATIVVEPESTMRRVFRFAPGDEILVTVEALKQEMAESERGDNAVGNAVVAGLSVLLPPKVGSASLGPIDADPMAQAGDQQLVELQCATAIGGPHWIAISGRHEGCRSTYRVTVKRRPATQSLRSFDTRVTPSRIDTVIDPILDGKQVYVAEGTMQYIPFEIPGDADRIVVVAANEESYNALTSGFASGLASIALSAALEKPTPVDLSSIRLGKDFGYSVEAYSGALKQWVPVATWARIHCDKTLIKPSERQYRLCRIQLDNSYSTFTAKTVKLSAYSLKLKPVYGHEEPPASPVADASADERQSRAGDAGSSKYRVVVYANGGEMGQKVLDALKVAGFAKDESCVIHGASGNAYIKYGAATEADVRTMRKLVSGLYAGKIEELDEFNADDYDVFINLP</sequence>
<evidence type="ECO:0000313" key="2">
    <source>
        <dbReference type="EMBL" id="MBM3331144.1"/>
    </source>
</evidence>